<dbReference type="EMBL" id="JADIMT010000026">
    <property type="protein sequence ID" value="MBO8435637.1"/>
    <property type="molecule type" value="Genomic_DNA"/>
</dbReference>
<accession>A0A9D9H570</accession>
<gene>
    <name evidence="1" type="ORF">IAA97_01485</name>
</gene>
<reference evidence="1" key="1">
    <citation type="submission" date="2020-10" db="EMBL/GenBank/DDBJ databases">
        <authorList>
            <person name="Gilroy R."/>
        </authorList>
    </citation>
    <scope>NUCLEOTIDE SEQUENCE</scope>
    <source>
        <strain evidence="1">7293</strain>
    </source>
</reference>
<feature type="non-terminal residue" evidence="1">
    <location>
        <position position="1"/>
    </location>
</feature>
<evidence type="ECO:0000313" key="1">
    <source>
        <dbReference type="EMBL" id="MBO8435637.1"/>
    </source>
</evidence>
<dbReference type="AlphaFoldDB" id="A0A9D9H570"/>
<name>A0A9D9H570_9SPIO</name>
<dbReference type="Proteomes" id="UP000823615">
    <property type="component" value="Unassembled WGS sequence"/>
</dbReference>
<proteinExistence type="predicted"/>
<comment type="caution">
    <text evidence="1">The sequence shown here is derived from an EMBL/GenBank/DDBJ whole genome shotgun (WGS) entry which is preliminary data.</text>
</comment>
<evidence type="ECO:0000313" key="2">
    <source>
        <dbReference type="Proteomes" id="UP000823615"/>
    </source>
</evidence>
<organism evidence="1 2">
    <name type="scientific">Candidatus Ornithospirochaeta stercoripullorum</name>
    <dbReference type="NCBI Taxonomy" id="2840899"/>
    <lineage>
        <taxon>Bacteria</taxon>
        <taxon>Pseudomonadati</taxon>
        <taxon>Spirochaetota</taxon>
        <taxon>Spirochaetia</taxon>
        <taxon>Spirochaetales</taxon>
        <taxon>Spirochaetaceae</taxon>
        <taxon>Spirochaetaceae incertae sedis</taxon>
        <taxon>Candidatus Ornithospirochaeta</taxon>
    </lineage>
</organism>
<sequence length="50" mass="5657">SYVVPAEYYAQQHLNALLALSEAFGEEGIIHQAHVAENLFFLFLRKHLAS</sequence>
<reference evidence="1" key="2">
    <citation type="journal article" date="2021" name="PeerJ">
        <title>Extensive microbial diversity within the chicken gut microbiome revealed by metagenomics and culture.</title>
        <authorList>
            <person name="Gilroy R."/>
            <person name="Ravi A."/>
            <person name="Getino M."/>
            <person name="Pursley I."/>
            <person name="Horton D.L."/>
            <person name="Alikhan N.F."/>
            <person name="Baker D."/>
            <person name="Gharbi K."/>
            <person name="Hall N."/>
            <person name="Watson M."/>
            <person name="Adriaenssens E.M."/>
            <person name="Foster-Nyarko E."/>
            <person name="Jarju S."/>
            <person name="Secka A."/>
            <person name="Antonio M."/>
            <person name="Oren A."/>
            <person name="Chaudhuri R.R."/>
            <person name="La Ragione R."/>
            <person name="Hildebrand F."/>
            <person name="Pallen M.J."/>
        </authorList>
    </citation>
    <scope>NUCLEOTIDE SEQUENCE</scope>
    <source>
        <strain evidence="1">7293</strain>
    </source>
</reference>
<protein>
    <submittedName>
        <fullName evidence="1">Uncharacterized protein</fullName>
    </submittedName>
</protein>